<name>A0A0H2S9X6_9AGAM</name>
<evidence type="ECO:0008006" key="8">
    <source>
        <dbReference type="Google" id="ProtNLM"/>
    </source>
</evidence>
<sequence>MSLSLAKQAYSAFNREKPHSSITDLIQILTSTNYEDESFDGIPELVDVINLQPTGPAEASRAIRKKIKHGNAHEQYRALVLLKATVENGGQKFQRTFADGHLTDAIKHLAADSGTDPKVKRKLVSVLISWRRQFEGDSSMTLVANLYKSVPQTHSATPKSPQEHQESEYDRRKREEREAKEESKRKAKQAKIDEKQRQEEEERRRKNKGKRREPFDFEKEKPNVLNSIAETSQAANNLINALTLVNTEHENVQDNARVQECLEKAKLTRKRLVRYVQQVENEEFVGTLLDTNERVISALQMYDALVKPDLTAQDVENVQAQMAAVKINNTGGEVDRLQEKQRAAVSRSIGRVRGQDMMMIDPYDSPRASGTVFSDLQDINFGDIGGDQKHLPPPLRPSGEESDDEYDQRGSLSDFSDYSSDEETHNRRASTSKQAGGTSYGTTATGRHHVSVSEDDVGQHDDAEEDLLGDAEDPFADPFADHSAVTVR</sequence>
<dbReference type="Gene3D" id="1.25.40.90">
    <property type="match status" value="1"/>
</dbReference>
<feature type="domain" description="GAT" evidence="5">
    <location>
        <begin position="219"/>
        <end position="307"/>
    </location>
</feature>
<gene>
    <name evidence="6" type="ORF">SCHPADRAFT_991993</name>
</gene>
<accession>A0A0H2S9X6</accession>
<evidence type="ECO:0000259" key="4">
    <source>
        <dbReference type="PROSITE" id="PS50179"/>
    </source>
</evidence>
<dbReference type="GO" id="GO:0030479">
    <property type="term" value="C:actin cortical patch"/>
    <property type="evidence" value="ECO:0007669"/>
    <property type="project" value="TreeGrafter"/>
</dbReference>
<dbReference type="STRING" id="27342.A0A0H2S9X6"/>
<dbReference type="InterPro" id="IPR004152">
    <property type="entry name" value="GAT_dom"/>
</dbReference>
<dbReference type="GO" id="GO:0006897">
    <property type="term" value="P:endocytosis"/>
    <property type="evidence" value="ECO:0007669"/>
    <property type="project" value="InterPro"/>
</dbReference>
<keyword evidence="7" id="KW-1185">Reference proteome</keyword>
<dbReference type="Gene3D" id="1.20.58.160">
    <property type="match status" value="1"/>
</dbReference>
<feature type="compositionally biased region" description="Acidic residues" evidence="3">
    <location>
        <begin position="462"/>
        <end position="475"/>
    </location>
</feature>
<dbReference type="PROSITE" id="PS50909">
    <property type="entry name" value="GAT"/>
    <property type="match status" value="1"/>
</dbReference>
<dbReference type="InterPro" id="IPR044103">
    <property type="entry name" value="GAT_LSB5"/>
</dbReference>
<protein>
    <recommendedName>
        <fullName evidence="8">VHS domain-containing protein</fullName>
    </recommendedName>
</protein>
<dbReference type="SUPFAM" id="SSF89009">
    <property type="entry name" value="GAT-like domain"/>
    <property type="match status" value="1"/>
</dbReference>
<organism evidence="6 7">
    <name type="scientific">Schizopora paradoxa</name>
    <dbReference type="NCBI Taxonomy" id="27342"/>
    <lineage>
        <taxon>Eukaryota</taxon>
        <taxon>Fungi</taxon>
        <taxon>Dikarya</taxon>
        <taxon>Basidiomycota</taxon>
        <taxon>Agaricomycotina</taxon>
        <taxon>Agaricomycetes</taxon>
        <taxon>Hymenochaetales</taxon>
        <taxon>Schizoporaceae</taxon>
        <taxon>Schizopora</taxon>
    </lineage>
</organism>
<proteinExistence type="predicted"/>
<evidence type="ECO:0000313" key="7">
    <source>
        <dbReference type="Proteomes" id="UP000053477"/>
    </source>
</evidence>
<dbReference type="InterPro" id="IPR038425">
    <property type="entry name" value="GAT_sf"/>
</dbReference>
<dbReference type="GO" id="GO:0043130">
    <property type="term" value="F:ubiquitin binding"/>
    <property type="evidence" value="ECO:0007669"/>
    <property type="project" value="InterPro"/>
</dbReference>
<dbReference type="OrthoDB" id="10264585at2759"/>
<feature type="compositionally biased region" description="Basic and acidic residues" evidence="3">
    <location>
        <begin position="161"/>
        <end position="204"/>
    </location>
</feature>
<reference evidence="6 7" key="1">
    <citation type="submission" date="2015-04" db="EMBL/GenBank/DDBJ databases">
        <title>Complete genome sequence of Schizopora paradoxa KUC8140, a cosmopolitan wood degrader in East Asia.</title>
        <authorList>
            <consortium name="DOE Joint Genome Institute"/>
            <person name="Min B."/>
            <person name="Park H."/>
            <person name="Jang Y."/>
            <person name="Kim J.-J."/>
            <person name="Kim K.H."/>
            <person name="Pangilinan J."/>
            <person name="Lipzen A."/>
            <person name="Riley R."/>
            <person name="Grigoriev I.V."/>
            <person name="Spatafora J.W."/>
            <person name="Choi I.-G."/>
        </authorList>
    </citation>
    <scope>NUCLEOTIDE SEQUENCE [LARGE SCALE GENOMIC DNA]</scope>
    <source>
        <strain evidence="6 7">KUC8140</strain>
    </source>
</reference>
<dbReference type="SMART" id="SM00288">
    <property type="entry name" value="VHS"/>
    <property type="match status" value="1"/>
</dbReference>
<dbReference type="InterPro" id="IPR045007">
    <property type="entry name" value="LSB5"/>
</dbReference>
<dbReference type="InterPro" id="IPR008942">
    <property type="entry name" value="ENTH_VHS"/>
</dbReference>
<dbReference type="Proteomes" id="UP000053477">
    <property type="component" value="Unassembled WGS sequence"/>
</dbReference>
<evidence type="ECO:0000256" key="3">
    <source>
        <dbReference type="SAM" id="MobiDB-lite"/>
    </source>
</evidence>
<dbReference type="AlphaFoldDB" id="A0A0H2S9X6"/>
<dbReference type="EMBL" id="KQ085882">
    <property type="protein sequence ID" value="KLO20669.1"/>
    <property type="molecule type" value="Genomic_DNA"/>
</dbReference>
<dbReference type="PANTHER" id="PTHR47789">
    <property type="entry name" value="LAS SEVENTEEN-BINDING PROTEIN 5"/>
    <property type="match status" value="1"/>
</dbReference>
<evidence type="ECO:0000256" key="2">
    <source>
        <dbReference type="ARBA" id="ARBA00022927"/>
    </source>
</evidence>
<feature type="region of interest" description="Disordered" evidence="3">
    <location>
        <begin position="378"/>
        <end position="488"/>
    </location>
</feature>
<keyword evidence="2" id="KW-0653">Protein transport</keyword>
<dbReference type="GO" id="GO:0035091">
    <property type="term" value="F:phosphatidylinositol binding"/>
    <property type="evidence" value="ECO:0007669"/>
    <property type="project" value="InterPro"/>
</dbReference>
<feature type="domain" description="VHS" evidence="4">
    <location>
        <begin position="29"/>
        <end position="158"/>
    </location>
</feature>
<dbReference type="PANTHER" id="PTHR47789:SF1">
    <property type="entry name" value="LAS SEVENTEEN-BINDING PROTEIN 5"/>
    <property type="match status" value="1"/>
</dbReference>
<dbReference type="CDD" id="cd16980">
    <property type="entry name" value="VHS_Lsb5"/>
    <property type="match status" value="1"/>
</dbReference>
<dbReference type="PROSITE" id="PS50179">
    <property type="entry name" value="VHS"/>
    <property type="match status" value="1"/>
</dbReference>
<dbReference type="GO" id="GO:0007034">
    <property type="term" value="P:vacuolar transport"/>
    <property type="evidence" value="ECO:0007669"/>
    <property type="project" value="UniProtKB-ARBA"/>
</dbReference>
<feature type="region of interest" description="Disordered" evidence="3">
    <location>
        <begin position="152"/>
        <end position="222"/>
    </location>
</feature>
<evidence type="ECO:0000259" key="5">
    <source>
        <dbReference type="PROSITE" id="PS50909"/>
    </source>
</evidence>
<dbReference type="FunCoup" id="A0A0H2S9X6">
    <property type="interactions" value="21"/>
</dbReference>
<dbReference type="GO" id="GO:0051666">
    <property type="term" value="P:actin cortical patch localization"/>
    <property type="evidence" value="ECO:0007669"/>
    <property type="project" value="TreeGrafter"/>
</dbReference>
<feature type="compositionally biased region" description="Basic and acidic residues" evidence="3">
    <location>
        <begin position="212"/>
        <end position="222"/>
    </location>
</feature>
<dbReference type="SUPFAM" id="SSF48464">
    <property type="entry name" value="ENTH/VHS domain"/>
    <property type="match status" value="1"/>
</dbReference>
<evidence type="ECO:0000256" key="1">
    <source>
        <dbReference type="ARBA" id="ARBA00022448"/>
    </source>
</evidence>
<dbReference type="InterPro" id="IPR002014">
    <property type="entry name" value="VHS_dom"/>
</dbReference>
<dbReference type="InParanoid" id="A0A0H2S9X6"/>
<dbReference type="Pfam" id="PF00790">
    <property type="entry name" value="VHS"/>
    <property type="match status" value="1"/>
</dbReference>
<keyword evidence="1" id="KW-0813">Transport</keyword>
<dbReference type="GO" id="GO:0015031">
    <property type="term" value="P:protein transport"/>
    <property type="evidence" value="ECO:0007669"/>
    <property type="project" value="UniProtKB-KW"/>
</dbReference>
<dbReference type="CDD" id="cd14232">
    <property type="entry name" value="GAT_LSB5"/>
    <property type="match status" value="1"/>
</dbReference>
<feature type="compositionally biased region" description="Low complexity" evidence="3">
    <location>
        <begin position="435"/>
        <end position="445"/>
    </location>
</feature>
<dbReference type="GO" id="GO:0007015">
    <property type="term" value="P:actin filament organization"/>
    <property type="evidence" value="ECO:0007669"/>
    <property type="project" value="InterPro"/>
</dbReference>
<evidence type="ECO:0000313" key="6">
    <source>
        <dbReference type="EMBL" id="KLO20669.1"/>
    </source>
</evidence>